<name>A8Q377_MALGO</name>
<gene>
    <name evidence="5" type="ORF">MGL_2329</name>
</gene>
<feature type="compositionally biased region" description="Basic and acidic residues" evidence="4">
    <location>
        <begin position="19"/>
        <end position="37"/>
    </location>
</feature>
<protein>
    <recommendedName>
        <fullName evidence="7">Ribosomal protein S36, mitochondrial</fullName>
    </recommendedName>
</protein>
<dbReference type="GO" id="GO:0004591">
    <property type="term" value="F:oxoglutarate dehydrogenase (succinyl-transferring) activity"/>
    <property type="evidence" value="ECO:0007669"/>
    <property type="project" value="TreeGrafter"/>
</dbReference>
<dbReference type="InParanoid" id="A8Q377"/>
<dbReference type="EMBL" id="AAYY01000008">
    <property type="protein sequence ID" value="EDP43319.1"/>
    <property type="molecule type" value="Genomic_DNA"/>
</dbReference>
<feature type="region of interest" description="Disordered" evidence="4">
    <location>
        <begin position="1"/>
        <end position="40"/>
    </location>
</feature>
<dbReference type="AlphaFoldDB" id="A8Q377"/>
<feature type="region of interest" description="Disordered" evidence="4">
    <location>
        <begin position="52"/>
        <end position="83"/>
    </location>
</feature>
<comment type="similarity">
    <text evidence="3">Belongs to the alpha-ketoglutarate dehydrogenase component 4 family.</text>
</comment>
<dbReference type="VEuPathDB" id="FungiDB:MGL_2329"/>
<feature type="compositionally biased region" description="Polar residues" evidence="4">
    <location>
        <begin position="70"/>
        <end position="80"/>
    </location>
</feature>
<keyword evidence="6" id="KW-1185">Reference proteome</keyword>
<reference evidence="5 6" key="1">
    <citation type="journal article" date="2007" name="Proc. Natl. Acad. Sci. U.S.A.">
        <title>Dandruff-associated Malassezia genomes reveal convergent and divergent virulence traits shared with plant and human fungal pathogens.</title>
        <authorList>
            <person name="Xu J."/>
            <person name="Saunders C.W."/>
            <person name="Hu P."/>
            <person name="Grant R.A."/>
            <person name="Boekhout T."/>
            <person name="Kuramae E.E."/>
            <person name="Kronstad J.W."/>
            <person name="Deangelis Y.M."/>
            <person name="Reeder N.L."/>
            <person name="Johnstone K.R."/>
            <person name="Leland M."/>
            <person name="Fieno A.M."/>
            <person name="Begley W.M."/>
            <person name="Sun Y."/>
            <person name="Lacey M.P."/>
            <person name="Chaudhary T."/>
            <person name="Keough T."/>
            <person name="Chu L."/>
            <person name="Sears R."/>
            <person name="Yuan B."/>
            <person name="Dawson T.L.Jr."/>
        </authorList>
    </citation>
    <scope>NUCLEOTIDE SEQUENCE [LARGE SCALE GENOMIC DNA]</scope>
    <source>
        <strain evidence="6">ATCC MYA-4612 / CBS 7966</strain>
    </source>
</reference>
<evidence type="ECO:0000313" key="5">
    <source>
        <dbReference type="EMBL" id="EDP43319.1"/>
    </source>
</evidence>
<dbReference type="GeneID" id="5854840"/>
<dbReference type="KEGG" id="mgl:MGL_2329"/>
<dbReference type="GO" id="GO:0005739">
    <property type="term" value="C:mitochondrion"/>
    <property type="evidence" value="ECO:0007669"/>
    <property type="project" value="UniProtKB-SubCell"/>
</dbReference>
<evidence type="ECO:0000256" key="4">
    <source>
        <dbReference type="SAM" id="MobiDB-lite"/>
    </source>
</evidence>
<dbReference type="OMA" id="CAPQSVI"/>
<comment type="caution">
    <text evidence="5">The sequence shown here is derived from an EMBL/GenBank/DDBJ whole genome shotgun (WGS) entry which is preliminary data.</text>
</comment>
<evidence type="ECO:0000313" key="6">
    <source>
        <dbReference type="Proteomes" id="UP000008837"/>
    </source>
</evidence>
<proteinExistence type="inferred from homology"/>
<dbReference type="InterPro" id="IPR020373">
    <property type="entry name" value="Kgd4/YMR-31"/>
</dbReference>
<dbReference type="GO" id="GO:0006103">
    <property type="term" value="P:2-oxoglutarate metabolic process"/>
    <property type="evidence" value="ECO:0007669"/>
    <property type="project" value="InterPro"/>
</dbReference>
<keyword evidence="2" id="KW-0496">Mitochondrion</keyword>
<dbReference type="PANTHER" id="PTHR31601">
    <property type="entry name" value="28S RIBOSOMAL PROTEIN S36, MITOCHONDRIAL"/>
    <property type="match status" value="1"/>
</dbReference>
<dbReference type="Pfam" id="PF10937">
    <property type="entry name" value="Kgd4-YMR31"/>
    <property type="match status" value="1"/>
</dbReference>
<dbReference type="Proteomes" id="UP000008837">
    <property type="component" value="Unassembled WGS sequence"/>
</dbReference>
<dbReference type="RefSeq" id="XP_001730533.1">
    <property type="nucleotide sequence ID" value="XM_001730481.1"/>
</dbReference>
<dbReference type="OrthoDB" id="2116030at2759"/>
<accession>A8Q377</accession>
<comment type="subcellular location">
    <subcellularLocation>
        <location evidence="1">Mitochondrion</location>
    </subcellularLocation>
</comment>
<evidence type="ECO:0000256" key="3">
    <source>
        <dbReference type="ARBA" id="ARBA00043970"/>
    </source>
</evidence>
<sequence>MLRPSLVRAARAHKPMIKFPDRRAPKPEHKPQPHPDAPEDIANNFEQFRQVLESGPHYDPSKLKPFSLDSGKSASGQTGSRDAVTTVFDLPRRFWDTPALRMSPAEMDAIQSGGASMMD</sequence>
<evidence type="ECO:0000256" key="1">
    <source>
        <dbReference type="ARBA" id="ARBA00004173"/>
    </source>
</evidence>
<organism evidence="5 6">
    <name type="scientific">Malassezia globosa (strain ATCC MYA-4612 / CBS 7966)</name>
    <name type="common">Dandruff-associated fungus</name>
    <dbReference type="NCBI Taxonomy" id="425265"/>
    <lineage>
        <taxon>Eukaryota</taxon>
        <taxon>Fungi</taxon>
        <taxon>Dikarya</taxon>
        <taxon>Basidiomycota</taxon>
        <taxon>Ustilaginomycotina</taxon>
        <taxon>Malasseziomycetes</taxon>
        <taxon>Malasseziales</taxon>
        <taxon>Malasseziaceae</taxon>
        <taxon>Malassezia</taxon>
    </lineage>
</organism>
<evidence type="ECO:0008006" key="7">
    <source>
        <dbReference type="Google" id="ProtNLM"/>
    </source>
</evidence>
<evidence type="ECO:0000256" key="2">
    <source>
        <dbReference type="ARBA" id="ARBA00023128"/>
    </source>
</evidence>
<dbReference type="PANTHER" id="PTHR31601:SF2">
    <property type="entry name" value="ALPHA-KETOGLUTARATE DEHYDROGENASE COMPONENT 4"/>
    <property type="match status" value="1"/>
</dbReference>